<sequence>MRCREVALLALLAIGTPASAAVPAATEEQAQAWQAAQAAAEAAAASSSLMPPLDVSEWYTVTIADTTVGYMNTQVSVTETSVKNMELMDVQVSRGTDTSRMAFETVFEEALLTEPAPADVPAGMELSGGVAVMSYDQRFANSEVKMHAKMIEGGITLTSYNGEKEHVTDLELPEEPWRGRMRARLEFTRRCRAGEREIVIQTMRPELGPRIVNLTSTFVGMGQVWDGEEKVESSLWTVQISDVPVNMSEAYPVHGPLRCYRMLQMGLDMPFGHLLAALSSKEDALQAAVDDPTRKLPELVYAMFAPLSRQITDVYDARMVKLRVRIKEDKQAKLELPSAGYQKVVDAGNNQLLVTIDLQAPRRATSAELTNAEFRKPSAMVDSSDEVVVELAHRVDAQLAAQGHKLPSITEEPFKLTAEAERELAFALRDLVHNHISSKHLSTAYASASETARTGSGDCTEHAVLLAAVLKARHIPARVCHGLVYVEDGGSAISGEATVGADGQVSRGSSDKPGQFGWHMWTQGLVDGRWLDLDATLHVPYSVGHVLVGTSSMSDKEAHNNHMQMAALIGNIEMDLLEVSHKWR</sequence>
<proteinExistence type="predicted"/>
<dbReference type="EMBL" id="JWZX01002406">
    <property type="protein sequence ID" value="KOO29499.1"/>
    <property type="molecule type" value="Genomic_DNA"/>
</dbReference>
<dbReference type="SMART" id="SM00460">
    <property type="entry name" value="TGc"/>
    <property type="match status" value="1"/>
</dbReference>
<organism evidence="3 4">
    <name type="scientific">Chrysochromulina tobinii</name>
    <dbReference type="NCBI Taxonomy" id="1460289"/>
    <lineage>
        <taxon>Eukaryota</taxon>
        <taxon>Haptista</taxon>
        <taxon>Haptophyta</taxon>
        <taxon>Prymnesiophyceae</taxon>
        <taxon>Prymnesiales</taxon>
        <taxon>Chrysochromulinaceae</taxon>
        <taxon>Chrysochromulina</taxon>
    </lineage>
</organism>
<reference evidence="4" key="1">
    <citation type="journal article" date="2015" name="PLoS Genet.">
        <title>Genome Sequence and Transcriptome Analyses of Chrysochromulina tobin: Metabolic Tools for Enhanced Algal Fitness in the Prominent Order Prymnesiales (Haptophyceae).</title>
        <authorList>
            <person name="Hovde B.T."/>
            <person name="Deodato C.R."/>
            <person name="Hunsperger H.M."/>
            <person name="Ryken S.A."/>
            <person name="Yost W."/>
            <person name="Jha R.K."/>
            <person name="Patterson J."/>
            <person name="Monnat R.J. Jr."/>
            <person name="Barlow S.B."/>
            <person name="Starkenburg S.R."/>
            <person name="Cattolico R.A."/>
        </authorList>
    </citation>
    <scope>NUCLEOTIDE SEQUENCE</scope>
    <source>
        <strain evidence="4">CCMP291</strain>
    </source>
</reference>
<gene>
    <name evidence="3" type="ORF">Ctob_014546</name>
</gene>
<dbReference type="PANTHER" id="PTHR33490:SF3">
    <property type="entry name" value="CONSERVED INTEGRAL MEMBRANE PROTEIN"/>
    <property type="match status" value="1"/>
</dbReference>
<accession>A0A0M0JSG2</accession>
<evidence type="ECO:0000313" key="4">
    <source>
        <dbReference type="Proteomes" id="UP000037460"/>
    </source>
</evidence>
<dbReference type="Proteomes" id="UP000037460">
    <property type="component" value="Unassembled WGS sequence"/>
</dbReference>
<dbReference type="InterPro" id="IPR002931">
    <property type="entry name" value="Transglutaminase-like"/>
</dbReference>
<keyword evidence="1" id="KW-0732">Signal</keyword>
<feature type="signal peptide" evidence="1">
    <location>
        <begin position="1"/>
        <end position="20"/>
    </location>
</feature>
<name>A0A0M0JSG2_9EUKA</name>
<dbReference type="SUPFAM" id="SSF54001">
    <property type="entry name" value="Cysteine proteinases"/>
    <property type="match status" value="1"/>
</dbReference>
<dbReference type="OrthoDB" id="10263258at2759"/>
<keyword evidence="4" id="KW-1185">Reference proteome</keyword>
<evidence type="ECO:0000259" key="2">
    <source>
        <dbReference type="SMART" id="SM00460"/>
    </source>
</evidence>
<feature type="chain" id="PRO_5005602035" evidence="1">
    <location>
        <begin position="21"/>
        <end position="584"/>
    </location>
</feature>
<feature type="domain" description="Transglutaminase-like" evidence="2">
    <location>
        <begin position="451"/>
        <end position="537"/>
    </location>
</feature>
<evidence type="ECO:0000256" key="1">
    <source>
        <dbReference type="SAM" id="SignalP"/>
    </source>
</evidence>
<dbReference type="AlphaFoldDB" id="A0A0M0JSG2"/>
<evidence type="ECO:0000313" key="3">
    <source>
        <dbReference type="EMBL" id="KOO29499.1"/>
    </source>
</evidence>
<comment type="caution">
    <text evidence="3">The sequence shown here is derived from an EMBL/GenBank/DDBJ whole genome shotgun (WGS) entry which is preliminary data.</text>
</comment>
<dbReference type="Pfam" id="PF01841">
    <property type="entry name" value="Transglut_core"/>
    <property type="match status" value="1"/>
</dbReference>
<dbReference type="PANTHER" id="PTHR33490">
    <property type="entry name" value="BLR5614 PROTEIN-RELATED"/>
    <property type="match status" value="1"/>
</dbReference>
<protein>
    <submittedName>
        <fullName evidence="3">Transglutaminase-like protein</fullName>
    </submittedName>
</protein>
<dbReference type="InterPro" id="IPR038765">
    <property type="entry name" value="Papain-like_cys_pep_sf"/>
</dbReference>
<dbReference type="Gene3D" id="3.10.620.30">
    <property type="match status" value="1"/>
</dbReference>